<name>A0A5C8K9M6_9BACT</name>
<keyword evidence="5" id="KW-1185">Reference proteome</keyword>
<dbReference type="GO" id="GO:0043024">
    <property type="term" value="F:ribosomal small subunit binding"/>
    <property type="evidence" value="ECO:0007669"/>
    <property type="project" value="TreeGrafter"/>
</dbReference>
<dbReference type="Pfam" id="PF02033">
    <property type="entry name" value="RBFA"/>
    <property type="match status" value="1"/>
</dbReference>
<dbReference type="InterPro" id="IPR000238">
    <property type="entry name" value="RbfA"/>
</dbReference>
<accession>A0A5C8K9M6</accession>
<dbReference type="InterPro" id="IPR015946">
    <property type="entry name" value="KH_dom-like_a/b"/>
</dbReference>
<dbReference type="PANTHER" id="PTHR33515">
    <property type="entry name" value="RIBOSOME-BINDING FACTOR A, CHLOROPLASTIC-RELATED"/>
    <property type="match status" value="1"/>
</dbReference>
<dbReference type="Gene3D" id="3.30.300.20">
    <property type="match status" value="1"/>
</dbReference>
<evidence type="ECO:0000313" key="4">
    <source>
        <dbReference type="EMBL" id="TXK51319.1"/>
    </source>
</evidence>
<dbReference type="OrthoDB" id="9811910at2"/>
<dbReference type="InterPro" id="IPR023799">
    <property type="entry name" value="RbfA_dom_sf"/>
</dbReference>
<feature type="region of interest" description="Disordered" evidence="3">
    <location>
        <begin position="114"/>
        <end position="139"/>
    </location>
</feature>
<feature type="compositionally biased region" description="Acidic residues" evidence="3">
    <location>
        <begin position="121"/>
        <end position="139"/>
    </location>
</feature>
<dbReference type="GO" id="GO:0005829">
    <property type="term" value="C:cytosol"/>
    <property type="evidence" value="ECO:0007669"/>
    <property type="project" value="TreeGrafter"/>
</dbReference>
<dbReference type="HAMAP" id="MF_00003">
    <property type="entry name" value="RbfA"/>
    <property type="match status" value="1"/>
</dbReference>
<dbReference type="Proteomes" id="UP000321926">
    <property type="component" value="Unassembled WGS sequence"/>
</dbReference>
<comment type="function">
    <text evidence="2">One of several proteins that assist in the late maturation steps of the functional core of the 30S ribosomal subunit. Associates with free 30S ribosomal subunits (but not with 30S subunits that are part of 70S ribosomes or polysomes). Required for efficient processing of 16S rRNA. May interact with the 5'-terminal helix region of 16S rRNA.</text>
</comment>
<comment type="subcellular location">
    <subcellularLocation>
        <location evidence="2">Cytoplasm</location>
    </subcellularLocation>
</comment>
<dbReference type="PANTHER" id="PTHR33515:SF1">
    <property type="entry name" value="RIBOSOME-BINDING FACTOR A, CHLOROPLASTIC-RELATED"/>
    <property type="match status" value="1"/>
</dbReference>
<comment type="caution">
    <text evidence="4">The sequence shown here is derived from an EMBL/GenBank/DDBJ whole genome shotgun (WGS) entry which is preliminary data.</text>
</comment>
<sequence>MESKRQQKFSRLIQKELADIFQREVPHLFGGAYISVSVVRVSPDLGLARVYLSLLMTTDNKAVLHEIKENTKTLRHHLAQRIKNQVRVIPALAFYLDDSAEYAAQMDKLFSGLEIPPANENDAENEDASEDEEDENTTR</sequence>
<evidence type="ECO:0000256" key="1">
    <source>
        <dbReference type="ARBA" id="ARBA00022517"/>
    </source>
</evidence>
<comment type="subunit">
    <text evidence="2">Monomer. Binds 30S ribosomal subunits, but not 50S ribosomal subunits or 70S ribosomes.</text>
</comment>
<proteinExistence type="inferred from homology"/>
<dbReference type="NCBIfam" id="TIGR00082">
    <property type="entry name" value="rbfA"/>
    <property type="match status" value="1"/>
</dbReference>
<dbReference type="SUPFAM" id="SSF89919">
    <property type="entry name" value="Ribosome-binding factor A, RbfA"/>
    <property type="match status" value="1"/>
</dbReference>
<protein>
    <recommendedName>
        <fullName evidence="2">Ribosome-binding factor A</fullName>
    </recommendedName>
</protein>
<keyword evidence="2" id="KW-0963">Cytoplasm</keyword>
<dbReference type="AlphaFoldDB" id="A0A5C8K9M6"/>
<dbReference type="GO" id="GO:0030490">
    <property type="term" value="P:maturation of SSU-rRNA"/>
    <property type="evidence" value="ECO:0007669"/>
    <property type="project" value="UniProtKB-UniRule"/>
</dbReference>
<evidence type="ECO:0000256" key="2">
    <source>
        <dbReference type="HAMAP-Rule" id="MF_00003"/>
    </source>
</evidence>
<organism evidence="4 5">
    <name type="scientific">Pontibacter qinzhouensis</name>
    <dbReference type="NCBI Taxonomy" id="2603253"/>
    <lineage>
        <taxon>Bacteria</taxon>
        <taxon>Pseudomonadati</taxon>
        <taxon>Bacteroidota</taxon>
        <taxon>Cytophagia</taxon>
        <taxon>Cytophagales</taxon>
        <taxon>Hymenobacteraceae</taxon>
        <taxon>Pontibacter</taxon>
    </lineage>
</organism>
<gene>
    <name evidence="2 4" type="primary">rbfA</name>
    <name evidence="4" type="ORF">FVR03_03665</name>
</gene>
<evidence type="ECO:0000256" key="3">
    <source>
        <dbReference type="SAM" id="MobiDB-lite"/>
    </source>
</evidence>
<keyword evidence="1 2" id="KW-0690">Ribosome biogenesis</keyword>
<dbReference type="RefSeq" id="WP_147920414.1">
    <property type="nucleotide sequence ID" value="NZ_VRTY01000009.1"/>
</dbReference>
<evidence type="ECO:0000313" key="5">
    <source>
        <dbReference type="Proteomes" id="UP000321926"/>
    </source>
</evidence>
<reference evidence="4 5" key="1">
    <citation type="submission" date="2019-08" db="EMBL/GenBank/DDBJ databases">
        <authorList>
            <person name="Shi S."/>
        </authorList>
    </citation>
    <scope>NUCLEOTIDE SEQUENCE [LARGE SCALE GENOMIC DNA]</scope>
    <source>
        <strain evidence="4 5">GY10130</strain>
    </source>
</reference>
<comment type="similarity">
    <text evidence="2">Belongs to the RbfA family.</text>
</comment>
<dbReference type="EMBL" id="VRTY01000009">
    <property type="protein sequence ID" value="TXK51319.1"/>
    <property type="molecule type" value="Genomic_DNA"/>
</dbReference>